<feature type="transmembrane region" description="Helical" evidence="1">
    <location>
        <begin position="12"/>
        <end position="35"/>
    </location>
</feature>
<dbReference type="EMBL" id="VSRR010000920">
    <property type="protein sequence ID" value="MPC20882.1"/>
    <property type="molecule type" value="Genomic_DNA"/>
</dbReference>
<comment type="caution">
    <text evidence="2">The sequence shown here is derived from an EMBL/GenBank/DDBJ whole genome shotgun (WGS) entry which is preliminary data.</text>
</comment>
<feature type="transmembrane region" description="Helical" evidence="1">
    <location>
        <begin position="85"/>
        <end position="106"/>
    </location>
</feature>
<name>A0A5B7DHA6_PORTR</name>
<gene>
    <name evidence="2" type="primary">VHA16</name>
    <name evidence="2" type="ORF">E2C01_013844</name>
</gene>
<keyword evidence="3" id="KW-1185">Reference proteome</keyword>
<dbReference type="Proteomes" id="UP000324222">
    <property type="component" value="Unassembled WGS sequence"/>
</dbReference>
<protein>
    <submittedName>
        <fullName evidence="2">V-type proton ATPase proteolipid subunit</fullName>
    </submittedName>
</protein>
<keyword evidence="1" id="KW-0812">Transmembrane</keyword>
<keyword evidence="1" id="KW-0472">Membrane</keyword>
<keyword evidence="1" id="KW-1133">Transmembrane helix</keyword>
<accession>A0A5B7DHA6</accession>
<feature type="transmembrane region" description="Helical" evidence="1">
    <location>
        <begin position="55"/>
        <end position="73"/>
    </location>
</feature>
<feature type="transmembrane region" description="Helical" evidence="1">
    <location>
        <begin position="112"/>
        <end position="136"/>
    </location>
</feature>
<evidence type="ECO:0000256" key="1">
    <source>
        <dbReference type="SAM" id="Phobius"/>
    </source>
</evidence>
<dbReference type="AlphaFoldDB" id="A0A5B7DHA6"/>
<reference evidence="2 3" key="1">
    <citation type="submission" date="2019-05" db="EMBL/GenBank/DDBJ databases">
        <title>Another draft genome of Portunus trituberculatus and its Hox gene families provides insights of decapod evolution.</title>
        <authorList>
            <person name="Jeong J.-H."/>
            <person name="Song I."/>
            <person name="Kim S."/>
            <person name="Choi T."/>
            <person name="Kim D."/>
            <person name="Ryu S."/>
            <person name="Kim W."/>
        </authorList>
    </citation>
    <scope>NUCLEOTIDE SEQUENCE [LARGE SCALE GENOMIC DNA]</scope>
    <source>
        <tissue evidence="2">Muscle</tissue>
    </source>
</reference>
<proteinExistence type="predicted"/>
<sequence>MSAENPIYSPFFGVMGAASAIIFSLGLCSGFVPGLLWAPHLPTTTTTCSPHTFPILPYTLVYSPHTFLVLPYSSNTLPPSLSFPIHPLILTPFLPPVILYISPFIYPASPTSPFLCLAIPTLPFLYPASFTSYFLYPASITSPSLYLANPTPPFHHALPSLTCHPSSALPNTSSYTQLPNTPKWTLMSQFAV</sequence>
<organism evidence="2 3">
    <name type="scientific">Portunus trituberculatus</name>
    <name type="common">Swimming crab</name>
    <name type="synonym">Neptunus trituberculatus</name>
    <dbReference type="NCBI Taxonomy" id="210409"/>
    <lineage>
        <taxon>Eukaryota</taxon>
        <taxon>Metazoa</taxon>
        <taxon>Ecdysozoa</taxon>
        <taxon>Arthropoda</taxon>
        <taxon>Crustacea</taxon>
        <taxon>Multicrustacea</taxon>
        <taxon>Malacostraca</taxon>
        <taxon>Eumalacostraca</taxon>
        <taxon>Eucarida</taxon>
        <taxon>Decapoda</taxon>
        <taxon>Pleocyemata</taxon>
        <taxon>Brachyura</taxon>
        <taxon>Eubrachyura</taxon>
        <taxon>Portunoidea</taxon>
        <taxon>Portunidae</taxon>
        <taxon>Portuninae</taxon>
        <taxon>Portunus</taxon>
    </lineage>
</organism>
<evidence type="ECO:0000313" key="2">
    <source>
        <dbReference type="EMBL" id="MPC20882.1"/>
    </source>
</evidence>
<evidence type="ECO:0000313" key="3">
    <source>
        <dbReference type="Proteomes" id="UP000324222"/>
    </source>
</evidence>